<gene>
    <name evidence="3" type="ORF">SAMN05216179_3548</name>
</gene>
<evidence type="ECO:0000313" key="4">
    <source>
        <dbReference type="Proteomes" id="UP000184184"/>
    </source>
</evidence>
<dbReference type="AlphaFoldDB" id="A0A1M7QTT9"/>
<reference evidence="3 4" key="1">
    <citation type="submission" date="2016-11" db="EMBL/GenBank/DDBJ databases">
        <authorList>
            <person name="Jaros S."/>
            <person name="Januszkiewicz K."/>
            <person name="Wedrychowicz H."/>
        </authorList>
    </citation>
    <scope>NUCLEOTIDE SEQUENCE [LARGE SCALE GENOMIC DNA]</scope>
    <source>
        <strain evidence="3 4">CGMCC 1.10681</strain>
    </source>
</reference>
<organism evidence="3 4">
    <name type="scientific">Gracilibacillus kekensis</name>
    <dbReference type="NCBI Taxonomy" id="1027249"/>
    <lineage>
        <taxon>Bacteria</taxon>
        <taxon>Bacillati</taxon>
        <taxon>Bacillota</taxon>
        <taxon>Bacilli</taxon>
        <taxon>Bacillales</taxon>
        <taxon>Bacillaceae</taxon>
        <taxon>Gracilibacillus</taxon>
    </lineage>
</organism>
<dbReference type="InterPro" id="IPR005627">
    <property type="entry name" value="CutC-like"/>
</dbReference>
<evidence type="ECO:0000256" key="1">
    <source>
        <dbReference type="ARBA" id="ARBA00007768"/>
    </source>
</evidence>
<name>A0A1M7QTT9_9BACI</name>
<dbReference type="PANTHER" id="PTHR12598">
    <property type="entry name" value="COPPER HOMEOSTASIS PROTEIN CUTC"/>
    <property type="match status" value="1"/>
</dbReference>
<dbReference type="STRING" id="1027249.SAMN05216179_3548"/>
<proteinExistence type="inferred from homology"/>
<dbReference type="OrthoDB" id="9815677at2"/>
<dbReference type="SUPFAM" id="SSF110395">
    <property type="entry name" value="CutC-like"/>
    <property type="match status" value="1"/>
</dbReference>
<dbReference type="Gene3D" id="3.20.20.380">
    <property type="entry name" value="Copper homeostasis (CutC) domain"/>
    <property type="match status" value="1"/>
</dbReference>
<dbReference type="PANTHER" id="PTHR12598:SF0">
    <property type="entry name" value="COPPER HOMEOSTASIS PROTEIN CUTC HOMOLOG"/>
    <property type="match status" value="1"/>
</dbReference>
<dbReference type="Pfam" id="PF03932">
    <property type="entry name" value="CutC"/>
    <property type="match status" value="1"/>
</dbReference>
<dbReference type="EMBL" id="FRCZ01000009">
    <property type="protein sequence ID" value="SHN34826.1"/>
    <property type="molecule type" value="Genomic_DNA"/>
</dbReference>
<evidence type="ECO:0000256" key="2">
    <source>
        <dbReference type="ARBA" id="ARBA00019014"/>
    </source>
</evidence>
<dbReference type="RefSeq" id="WP_073203150.1">
    <property type="nucleotide sequence ID" value="NZ_FRCZ01000009.1"/>
</dbReference>
<keyword evidence="4" id="KW-1185">Reference proteome</keyword>
<sequence length="227" mass="25808">MIIEVIVQNEYEAINAEQLGVDRLELVSKIEKDGLTPSLKSVEEVTKNVSIPVQVMLRPHNNGFHYSDEDVSEMKKTVQKMLKIGVTNFVFGALTENHMINEALLEEIINISPDIRLTFHRAFDFVRDIDEAYEVLTKYANVVERILTSGGEHDCFSGKEALISLVKKSKKNNGPAIMPGSGLNGDNFRKFHHEVQAQEYHFGKGVRLYQSYEHLFNSKVLETLKNK</sequence>
<dbReference type="InterPro" id="IPR036822">
    <property type="entry name" value="CutC-like_dom_sf"/>
</dbReference>
<protein>
    <recommendedName>
        <fullName evidence="2">Copper homeostasis protein cutC homolog</fullName>
    </recommendedName>
</protein>
<dbReference type="Proteomes" id="UP000184184">
    <property type="component" value="Unassembled WGS sequence"/>
</dbReference>
<accession>A0A1M7QTT9</accession>
<evidence type="ECO:0000313" key="3">
    <source>
        <dbReference type="EMBL" id="SHN34826.1"/>
    </source>
</evidence>
<comment type="similarity">
    <text evidence="1">Belongs to the CutC family.</text>
</comment>
<dbReference type="GO" id="GO:0005507">
    <property type="term" value="F:copper ion binding"/>
    <property type="evidence" value="ECO:0007669"/>
    <property type="project" value="TreeGrafter"/>
</dbReference>